<evidence type="ECO:0000313" key="2">
    <source>
        <dbReference type="EMBL" id="GFC99785.1"/>
    </source>
</evidence>
<proteinExistence type="predicted"/>
<sequence>VNSVEDKDTYHVPSILSQAEGHIYIFQYHFGKTAKPGRPNFTLNAVLKLSTQPLLALPEPESTNSHPAKILEESSTSTDPPSTTEGRLLTTTAKDNVTEATKDLEKKDSTTCSFPRTPATRQETKARCLKSKTTYFGP</sequence>
<dbReference type="AlphaFoldDB" id="A0A699ST19"/>
<name>A0A699ST19_TANCI</name>
<protein>
    <submittedName>
        <fullName evidence="2">Uncharacterized protein</fullName>
    </submittedName>
</protein>
<feature type="compositionally biased region" description="Low complexity" evidence="1">
    <location>
        <begin position="73"/>
        <end position="85"/>
    </location>
</feature>
<evidence type="ECO:0000256" key="1">
    <source>
        <dbReference type="SAM" id="MobiDB-lite"/>
    </source>
</evidence>
<reference evidence="2" key="1">
    <citation type="journal article" date="2019" name="Sci. Rep.">
        <title>Draft genome of Tanacetum cinerariifolium, the natural source of mosquito coil.</title>
        <authorList>
            <person name="Yamashiro T."/>
            <person name="Shiraishi A."/>
            <person name="Satake H."/>
            <person name="Nakayama K."/>
        </authorList>
    </citation>
    <scope>NUCLEOTIDE SEQUENCE</scope>
</reference>
<organism evidence="2">
    <name type="scientific">Tanacetum cinerariifolium</name>
    <name type="common">Dalmatian daisy</name>
    <name type="synonym">Chrysanthemum cinerariifolium</name>
    <dbReference type="NCBI Taxonomy" id="118510"/>
    <lineage>
        <taxon>Eukaryota</taxon>
        <taxon>Viridiplantae</taxon>
        <taxon>Streptophyta</taxon>
        <taxon>Embryophyta</taxon>
        <taxon>Tracheophyta</taxon>
        <taxon>Spermatophyta</taxon>
        <taxon>Magnoliopsida</taxon>
        <taxon>eudicotyledons</taxon>
        <taxon>Gunneridae</taxon>
        <taxon>Pentapetalae</taxon>
        <taxon>asterids</taxon>
        <taxon>campanulids</taxon>
        <taxon>Asterales</taxon>
        <taxon>Asteraceae</taxon>
        <taxon>Asteroideae</taxon>
        <taxon>Anthemideae</taxon>
        <taxon>Anthemidinae</taxon>
        <taxon>Tanacetum</taxon>
    </lineage>
</organism>
<accession>A0A699ST19</accession>
<comment type="caution">
    <text evidence="2">The sequence shown here is derived from an EMBL/GenBank/DDBJ whole genome shotgun (WGS) entry which is preliminary data.</text>
</comment>
<dbReference type="EMBL" id="BKCJ011180740">
    <property type="protein sequence ID" value="GFC99785.1"/>
    <property type="molecule type" value="Genomic_DNA"/>
</dbReference>
<feature type="region of interest" description="Disordered" evidence="1">
    <location>
        <begin position="55"/>
        <end position="95"/>
    </location>
</feature>
<feature type="non-terminal residue" evidence="2">
    <location>
        <position position="1"/>
    </location>
</feature>
<gene>
    <name evidence="2" type="ORF">Tci_871755</name>
</gene>